<dbReference type="Proteomes" id="UP001164761">
    <property type="component" value="Chromosome"/>
</dbReference>
<keyword evidence="2" id="KW-1185">Reference proteome</keyword>
<sequence>MAMNPLQLQEMAEFEERREEMAGFRVHDISSADWCMRKLAANQAKRKEYESYVQSEIERLQTWLKNECESLDRDAEFFTAHLTAWHKQLLENDPKHNKSVKLPHGVLKSRTVKSEPSKLDEKAILEHLKSNGEEAFVKVVETVDWGEYKKTLSLVDIDGQPAVVDGNGEIVPGVAIKVGGTKFSVEVAE</sequence>
<proteinExistence type="predicted"/>
<dbReference type="EMBL" id="CP104067">
    <property type="protein sequence ID" value="WAH42805.1"/>
    <property type="molecule type" value="Genomic_DNA"/>
</dbReference>
<dbReference type="InterPro" id="IPR009951">
    <property type="entry name" value="Host-nuc_inhib_Gam"/>
</dbReference>
<reference evidence="1" key="1">
    <citation type="submission" date="2022-08" db="EMBL/GenBank/DDBJ databases">
        <title>Alicyclobacillus fastidiosus DSM 17978, complete genome.</title>
        <authorList>
            <person name="Wang Q."/>
            <person name="Cai R."/>
            <person name="Wang Z."/>
        </authorList>
    </citation>
    <scope>NUCLEOTIDE SEQUENCE</scope>
    <source>
        <strain evidence="1">DSM 17978</strain>
    </source>
</reference>
<evidence type="ECO:0000313" key="2">
    <source>
        <dbReference type="Proteomes" id="UP001164761"/>
    </source>
</evidence>
<dbReference type="RefSeq" id="WP_268006680.1">
    <property type="nucleotide sequence ID" value="NZ_BSUT01000001.1"/>
</dbReference>
<name>A0ABY6ZJ51_9BACL</name>
<accession>A0ABY6ZJ51</accession>
<dbReference type="Pfam" id="PF07352">
    <property type="entry name" value="Phage_Mu_Gam"/>
    <property type="match status" value="1"/>
</dbReference>
<organism evidence="1 2">
    <name type="scientific">Alicyclobacillus fastidiosus</name>
    <dbReference type="NCBI Taxonomy" id="392011"/>
    <lineage>
        <taxon>Bacteria</taxon>
        <taxon>Bacillati</taxon>
        <taxon>Bacillota</taxon>
        <taxon>Bacilli</taxon>
        <taxon>Bacillales</taxon>
        <taxon>Alicyclobacillaceae</taxon>
        <taxon>Alicyclobacillus</taxon>
    </lineage>
</organism>
<gene>
    <name evidence="1" type="ORF">NZD89_05075</name>
</gene>
<dbReference type="SUPFAM" id="SSF161266">
    <property type="entry name" value="Gam-like"/>
    <property type="match status" value="1"/>
</dbReference>
<evidence type="ECO:0000313" key="1">
    <source>
        <dbReference type="EMBL" id="WAH42805.1"/>
    </source>
</evidence>
<protein>
    <submittedName>
        <fullName evidence="1">Host-nuclease inhibitor Gam family protein</fullName>
    </submittedName>
</protein>